<proteinExistence type="predicted"/>
<gene>
    <name evidence="1" type="ORF">PsYK624_004830</name>
</gene>
<sequence>MDRRWPYFSGDTLTPPSYYNLALHGFSEAIRLPLLTYLHVDCKDTEALSSAFRRISFPSLEHLVLSYSGRASTAPTLPPASRLFRDPRLVNLAYLEIRHFTLDAETLATLAYMPSLTTLSLYACPGTNAMICALSGYACKHEGSEPPPALPVKWLCPNLRELRLTHSATKFWCLETAVRTRKKGVVAAPAPSTPPRRIRPLKKSALVLGASASTTPQKTPRKVAMQEICASPNGSFVDGWRAHEATRPSPIRTIHVLGCKNISQVELWSLRFDQYGVESVSWCE</sequence>
<evidence type="ECO:0008006" key="3">
    <source>
        <dbReference type="Google" id="ProtNLM"/>
    </source>
</evidence>
<organism evidence="1 2">
    <name type="scientific">Phanerochaete sordida</name>
    <dbReference type="NCBI Taxonomy" id="48140"/>
    <lineage>
        <taxon>Eukaryota</taxon>
        <taxon>Fungi</taxon>
        <taxon>Dikarya</taxon>
        <taxon>Basidiomycota</taxon>
        <taxon>Agaricomycotina</taxon>
        <taxon>Agaricomycetes</taxon>
        <taxon>Polyporales</taxon>
        <taxon>Phanerochaetaceae</taxon>
        <taxon>Phanerochaete</taxon>
    </lineage>
</organism>
<comment type="caution">
    <text evidence="1">The sequence shown here is derived from an EMBL/GenBank/DDBJ whole genome shotgun (WGS) entry which is preliminary data.</text>
</comment>
<dbReference type="InterPro" id="IPR032675">
    <property type="entry name" value="LRR_dom_sf"/>
</dbReference>
<evidence type="ECO:0000313" key="1">
    <source>
        <dbReference type="EMBL" id="GJE84407.1"/>
    </source>
</evidence>
<dbReference type="Gene3D" id="3.80.10.10">
    <property type="entry name" value="Ribonuclease Inhibitor"/>
    <property type="match status" value="1"/>
</dbReference>
<dbReference type="EMBL" id="BPQB01000001">
    <property type="protein sequence ID" value="GJE84407.1"/>
    <property type="molecule type" value="Genomic_DNA"/>
</dbReference>
<dbReference type="OrthoDB" id="3027018at2759"/>
<name>A0A9P3FXP3_9APHY</name>
<reference evidence="1 2" key="1">
    <citation type="submission" date="2021-08" db="EMBL/GenBank/DDBJ databases">
        <title>Draft Genome Sequence of Phanerochaete sordida strain YK-624.</title>
        <authorList>
            <person name="Mori T."/>
            <person name="Dohra H."/>
            <person name="Suzuki T."/>
            <person name="Kawagishi H."/>
            <person name="Hirai H."/>
        </authorList>
    </citation>
    <scope>NUCLEOTIDE SEQUENCE [LARGE SCALE GENOMIC DNA]</scope>
    <source>
        <strain evidence="1 2">YK-624</strain>
    </source>
</reference>
<dbReference type="SUPFAM" id="SSF52047">
    <property type="entry name" value="RNI-like"/>
    <property type="match status" value="1"/>
</dbReference>
<evidence type="ECO:0000313" key="2">
    <source>
        <dbReference type="Proteomes" id="UP000703269"/>
    </source>
</evidence>
<dbReference type="Proteomes" id="UP000703269">
    <property type="component" value="Unassembled WGS sequence"/>
</dbReference>
<accession>A0A9P3FXP3</accession>
<dbReference type="AlphaFoldDB" id="A0A9P3FXP3"/>
<keyword evidence="2" id="KW-1185">Reference proteome</keyword>
<protein>
    <recommendedName>
        <fullName evidence="3">F-box domain-containing protein</fullName>
    </recommendedName>
</protein>